<feature type="region of interest" description="Disordered" evidence="5">
    <location>
        <begin position="198"/>
        <end position="233"/>
    </location>
</feature>
<accession>A0A0R3UAB6</accession>
<dbReference type="STRING" id="53468.A0A0R3UAB6"/>
<dbReference type="GO" id="GO:0016197">
    <property type="term" value="P:endosomal transport"/>
    <property type="evidence" value="ECO:0007669"/>
    <property type="project" value="UniProtKB-ARBA"/>
</dbReference>
<evidence type="ECO:0000313" key="8">
    <source>
        <dbReference type="Proteomes" id="UP000267029"/>
    </source>
</evidence>
<dbReference type="InterPro" id="IPR056604">
    <property type="entry name" value="GBF1-like_TPR"/>
</dbReference>
<dbReference type="Proteomes" id="UP000267029">
    <property type="component" value="Unassembled WGS sequence"/>
</dbReference>
<dbReference type="InterPro" id="IPR016024">
    <property type="entry name" value="ARM-type_fold"/>
</dbReference>
<dbReference type="SUPFAM" id="SSF48371">
    <property type="entry name" value="ARM repeat"/>
    <property type="match status" value="1"/>
</dbReference>
<dbReference type="GO" id="GO:0005794">
    <property type="term" value="C:Golgi apparatus"/>
    <property type="evidence" value="ECO:0007669"/>
    <property type="project" value="UniProtKB-SubCell"/>
</dbReference>
<dbReference type="SMART" id="SM00222">
    <property type="entry name" value="Sec7"/>
    <property type="match status" value="1"/>
</dbReference>
<dbReference type="Gene3D" id="1.10.1000.11">
    <property type="entry name" value="Arf Nucleotide-binding Site Opener,domain 2"/>
    <property type="match status" value="1"/>
</dbReference>
<gene>
    <name evidence="7" type="ORF">MCOS_LOCUS3865</name>
</gene>
<dbReference type="FunFam" id="1.10.1000.11:FF:000007">
    <property type="entry name" value="Golgi-specific brefeldin A-resistance guanine nucleotide exchange factor 1"/>
    <property type="match status" value="1"/>
</dbReference>
<dbReference type="PROSITE" id="PS50190">
    <property type="entry name" value="SEC7"/>
    <property type="match status" value="1"/>
</dbReference>
<dbReference type="InterPro" id="IPR023394">
    <property type="entry name" value="Sec7_C_sf"/>
</dbReference>
<evidence type="ECO:0000256" key="3">
    <source>
        <dbReference type="ARBA" id="ARBA00022448"/>
    </source>
</evidence>
<keyword evidence="3" id="KW-0813">Transport</keyword>
<dbReference type="PANTHER" id="PTHR10663">
    <property type="entry name" value="GUANYL-NUCLEOTIDE EXCHANGE FACTOR"/>
    <property type="match status" value="1"/>
</dbReference>
<evidence type="ECO:0000256" key="2">
    <source>
        <dbReference type="ARBA" id="ARBA00004399"/>
    </source>
</evidence>
<evidence type="ECO:0000259" key="6">
    <source>
        <dbReference type="PROSITE" id="PS50190"/>
    </source>
</evidence>
<dbReference type="InterPro" id="IPR032691">
    <property type="entry name" value="Mon2/Sec7/BIG1-like_HUS"/>
</dbReference>
<feature type="region of interest" description="Disordered" evidence="5">
    <location>
        <begin position="1365"/>
        <end position="1406"/>
    </location>
</feature>
<dbReference type="Pfam" id="PF12783">
    <property type="entry name" value="Sec7-like_HUS"/>
    <property type="match status" value="1"/>
</dbReference>
<proteinExistence type="predicted"/>
<dbReference type="InterPro" id="IPR000904">
    <property type="entry name" value="Sec7_dom"/>
</dbReference>
<reference evidence="7 8" key="1">
    <citation type="submission" date="2018-10" db="EMBL/GenBank/DDBJ databases">
        <authorList>
            <consortium name="Pathogen Informatics"/>
        </authorList>
    </citation>
    <scope>NUCLEOTIDE SEQUENCE [LARGE SCALE GENOMIC DNA]</scope>
</reference>
<feature type="region of interest" description="Disordered" evidence="5">
    <location>
        <begin position="967"/>
        <end position="1015"/>
    </location>
</feature>
<evidence type="ECO:0000256" key="1">
    <source>
        <dbReference type="ARBA" id="ARBA00004222"/>
    </source>
</evidence>
<dbReference type="GO" id="GO:0032012">
    <property type="term" value="P:regulation of ARF protein signal transduction"/>
    <property type="evidence" value="ECO:0007669"/>
    <property type="project" value="InterPro"/>
</dbReference>
<dbReference type="GO" id="GO:0010256">
    <property type="term" value="P:endomembrane system organization"/>
    <property type="evidence" value="ECO:0007669"/>
    <property type="project" value="UniProtKB-ARBA"/>
</dbReference>
<comment type="subcellular location">
    <subcellularLocation>
        <location evidence="2">Endoplasmic reticulum-Golgi intermediate compartment</location>
    </subcellularLocation>
    <subcellularLocation>
        <location evidence="1">Golgi apparatus</location>
        <location evidence="1">cis-Golgi network</location>
    </subcellularLocation>
</comment>
<evidence type="ECO:0000313" key="7">
    <source>
        <dbReference type="EMBL" id="VDD77862.1"/>
    </source>
</evidence>
<dbReference type="InterPro" id="IPR035999">
    <property type="entry name" value="Sec7_dom_sf"/>
</dbReference>
<feature type="region of interest" description="Disordered" evidence="5">
    <location>
        <begin position="1251"/>
        <end position="1288"/>
    </location>
</feature>
<dbReference type="PANTHER" id="PTHR10663:SF388">
    <property type="entry name" value="GOLGI-SPECIFIC BREFELDIN A-RESISTANCE GUANINE NUCLEOTIDE EXCHANGE FACTOR 1"/>
    <property type="match status" value="1"/>
</dbReference>
<evidence type="ECO:0000256" key="5">
    <source>
        <dbReference type="SAM" id="MobiDB-lite"/>
    </source>
</evidence>
<name>A0A0R3UAB6_MESCO</name>
<evidence type="ECO:0000256" key="4">
    <source>
        <dbReference type="ARBA" id="ARBA00023034"/>
    </source>
</evidence>
<protein>
    <recommendedName>
        <fullName evidence="6">SEC7 domain-containing protein</fullName>
    </recommendedName>
</protein>
<dbReference type="OrthoDB" id="10258608at2759"/>
<feature type="region of interest" description="Disordered" evidence="5">
    <location>
        <begin position="292"/>
        <end position="313"/>
    </location>
</feature>
<organism evidence="7 8">
    <name type="scientific">Mesocestoides corti</name>
    <name type="common">Flatworm</name>
    <dbReference type="NCBI Taxonomy" id="53468"/>
    <lineage>
        <taxon>Eukaryota</taxon>
        <taxon>Metazoa</taxon>
        <taxon>Spiralia</taxon>
        <taxon>Lophotrochozoa</taxon>
        <taxon>Platyhelminthes</taxon>
        <taxon>Cestoda</taxon>
        <taxon>Eucestoda</taxon>
        <taxon>Cyclophyllidea</taxon>
        <taxon>Mesocestoididae</taxon>
        <taxon>Mesocestoides</taxon>
    </lineage>
</organism>
<dbReference type="EMBL" id="UXSR01001066">
    <property type="protein sequence ID" value="VDD77862.1"/>
    <property type="molecule type" value="Genomic_DNA"/>
</dbReference>
<feature type="domain" description="SEC7" evidence="6">
    <location>
        <begin position="558"/>
        <end position="748"/>
    </location>
</feature>
<dbReference type="CDD" id="cd00171">
    <property type="entry name" value="Sec7"/>
    <property type="match status" value="1"/>
</dbReference>
<dbReference type="Gene3D" id="1.10.220.20">
    <property type="match status" value="1"/>
</dbReference>
<keyword evidence="4" id="KW-0333">Golgi apparatus</keyword>
<dbReference type="Pfam" id="PF23325">
    <property type="entry name" value="TPR_28"/>
    <property type="match status" value="2"/>
</dbReference>
<dbReference type="SUPFAM" id="SSF48425">
    <property type="entry name" value="Sec7 domain"/>
    <property type="match status" value="1"/>
</dbReference>
<dbReference type="GO" id="GO:0005085">
    <property type="term" value="F:guanyl-nucleotide exchange factor activity"/>
    <property type="evidence" value="ECO:0007669"/>
    <property type="project" value="InterPro"/>
</dbReference>
<dbReference type="GO" id="GO:0005793">
    <property type="term" value="C:endoplasmic reticulum-Golgi intermediate compartment"/>
    <property type="evidence" value="ECO:0007669"/>
    <property type="project" value="UniProtKB-SubCell"/>
</dbReference>
<keyword evidence="8" id="KW-1185">Reference proteome</keyword>
<dbReference type="Pfam" id="PF01369">
    <property type="entry name" value="Sec7"/>
    <property type="match status" value="1"/>
</dbReference>
<sequence length="1944" mass="214218">MKYASRSNFRSSQDEPKRTLINNLTNLRRQLNEVSSLESLNPLIYLNPFLDVIRSETTTGPITSLALTSVEKFLAYGLLEIRPGTTTGSQNVIGVAMETVAESVIQARFIRSRLSSDEVVLMKIVHLLRTLLLIPAGCLLSNEMVFEILQNCLRICLETQLSELLRRTAEHFLASIVQLFFSRLPSLIALGATQLDYRPDGVDAQNPTEPTSISRQSRRRSRKPTLLSDTPPIDGAVEAQAEEEEHPRGDESICSLKEHLVDRQSTSDQEQQQPTVEELHGPVSFHVEVGQEAQETATVANREEGDEEADPQADISDVHVCRPYNIQAVHNLFALLVGLLNPEQHQESVIKVAMGLLTVALETGADFLHACPSILHLIATDMTKYLMMLLYWERINLFSCTLRVCFLLFESLRVHLKLQLEVYFQRLIALISSENERITYEHREIALDSVVQLFLLPGLAAEVYVNYDCDPYCSNLFEDITEMLTKNAYPTARLMGTHLLALDALLAVIDAIEVQTAGNRLVEASSHSQMPTLPDANRPAPRPNRHWIGLTGIPNHSDLAAQKTKKKILMAGSDRFNINPKNGIAFLQRNGLLSDPLDPNEMATFLAENPRLDKKTIGEYLSSRKNSEVLIAFARNFNFRGTRIDEALRAYLEAFRIPGEAPLIQHLMESFAEQWFQANDAPFANADAAFTLSYAILMLNTDQHNPNSKRQNIPMTVNDFKKNLKGMNGGGQFSPELIEAIYSSIRNNEIVMPSEQTGSVRDNYLWKCLIRRSNQPSFARFIHLPPGHFDADLFIMIWGSTVAALSFIFDKTVDSSIQAKTLAGFVRCARISAYYRMSDVFDNLAISLCKFTMLLSPPETPETLAVAFGRNRKAQLAARLVFALVSAHADIMRDGWRSLLDCLVQLFHAGLLPTALVESADFVETSGKINLFLGRSNRPPSIVGMTNSRSDLGVLGSFYHYLTLGSTPSPPQASVEPPSEASRRLDPMDPPVEVSTHLPGDASPPPTKRSAATAAATSVSSAADLFRLIDEADRSGTSGKNLLTGNDTAADYQQFLQHDEEAAIKSAKSTIAACQIGAVLEESKFLMDESLQELIKARALLYGLCGGDKYELTPSPPPSPPTPSPMSFEDTVEALAETPSKVATDVAPVLQPRYFSADAMTQKGQVFCLELLIRVLLYNRDRISLLWPLVRGHLVEILRSARTPCFLVERVVVGMLRLALRLLRRPELTTQIFACLLTILTKRGQYLLRPPPSTRQLATTTRQNRRAHTGRHSTANQGHFVGQDDDNDDVSSSVARQVVCGLAVLLQDSAAELPSTKDWELVFSLLEVCGAGAFPISEGELETLDGHLCVQKKREVVYSSLQDVAVASSDPQTREYASDNEDPQPHTPPSPLSGAGEIPWQQTRHPGHAAGKESWILVGADPDTTANSTARPIASNDEFDLVPSSRLRLPIVIVFQDWFALEKAFNSIVFLVRDPAHITPNNIEYCVHALRVFIEAVLTTPKPSLIRHPNFVGERASMPAFDFPEGRLLDPFTSEVAQQLLDLVYTLFSRAPSIYAEWTKPVDEEVAVVEDGACRPAPPPPPINLECLWSVCWRSLLQAIARLCVDSRREVRSDALAFLQRALLSPILHVMTGSQWEDCLMQVLFPLLTNFLESVTFEEAAMATGASLAANRTPRDLGSQGNLSGVGFLTNIFGGGGADSHQASGGAGAAASLNAAGLGGGITEYADPRMRAIPLLTKIFLQHLNPLYALESFPLLWKRMLTYMEKYIKANISDSLNDAVRESLKNLLLVLYTGTQDTASILVRDAPSGTKEAFLWTQTQAQLATFMPTLMDQLFPPPPPPPSPPSQLPQPPVVTAVEPVESVSSPLPPGESLLSLNLIGSPTVQRTQNSDWSEVLAALSAKKISDFPQQQLPPLPSEAVRIQLPLDESDTEIAGAPSHEVSTM</sequence>